<dbReference type="Pfam" id="PF14727">
    <property type="entry name" value="PHTB1_N"/>
    <property type="match status" value="1"/>
</dbReference>
<dbReference type="eggNOG" id="KOG3679">
    <property type="taxonomic scope" value="Eukaryota"/>
</dbReference>
<dbReference type="KEGG" id="dpx:DAPPUDRAFT_97873"/>
<dbReference type="GO" id="GO:0034464">
    <property type="term" value="C:BBSome"/>
    <property type="evidence" value="ECO:0007669"/>
    <property type="project" value="InterPro"/>
</dbReference>
<dbReference type="InterPro" id="IPR026511">
    <property type="entry name" value="PTHB1"/>
</dbReference>
<evidence type="ECO:0000313" key="2">
    <source>
        <dbReference type="EMBL" id="EFX86100.1"/>
    </source>
</evidence>
<keyword evidence="3" id="KW-1185">Reference proteome</keyword>
<evidence type="ECO:0000313" key="3">
    <source>
        <dbReference type="Proteomes" id="UP000000305"/>
    </source>
</evidence>
<dbReference type="Proteomes" id="UP000000305">
    <property type="component" value="Unassembled WGS sequence"/>
</dbReference>
<protein>
    <recommendedName>
        <fullName evidence="1">PTHB1 N-terminal domain-containing protein</fullName>
    </recommendedName>
</protein>
<dbReference type="EMBL" id="GL732530">
    <property type="protein sequence ID" value="EFX86100.1"/>
    <property type="molecule type" value="Genomic_DNA"/>
</dbReference>
<feature type="domain" description="PTHB1 N-terminal" evidence="1">
    <location>
        <begin position="1"/>
        <end position="278"/>
    </location>
</feature>
<dbReference type="AlphaFoldDB" id="E9G2T4"/>
<dbReference type="HOGENOM" id="CLU_015674_0_0_1"/>
<dbReference type="OrthoDB" id="6354191at2759"/>
<dbReference type="InParanoid" id="E9G2T4"/>
<dbReference type="InterPro" id="IPR028073">
    <property type="entry name" value="PHTB1_N_dom"/>
</dbReference>
<reference evidence="2 3" key="1">
    <citation type="journal article" date="2011" name="Science">
        <title>The ecoresponsive genome of Daphnia pulex.</title>
        <authorList>
            <person name="Colbourne J.K."/>
            <person name="Pfrender M.E."/>
            <person name="Gilbert D."/>
            <person name="Thomas W.K."/>
            <person name="Tucker A."/>
            <person name="Oakley T.H."/>
            <person name="Tokishita S."/>
            <person name="Aerts A."/>
            <person name="Arnold G.J."/>
            <person name="Basu M.K."/>
            <person name="Bauer D.J."/>
            <person name="Caceres C.E."/>
            <person name="Carmel L."/>
            <person name="Casola C."/>
            <person name="Choi J.H."/>
            <person name="Detter J.C."/>
            <person name="Dong Q."/>
            <person name="Dusheyko S."/>
            <person name="Eads B.D."/>
            <person name="Frohlich T."/>
            <person name="Geiler-Samerotte K.A."/>
            <person name="Gerlach D."/>
            <person name="Hatcher P."/>
            <person name="Jogdeo S."/>
            <person name="Krijgsveld J."/>
            <person name="Kriventseva E.V."/>
            <person name="Kultz D."/>
            <person name="Laforsch C."/>
            <person name="Lindquist E."/>
            <person name="Lopez J."/>
            <person name="Manak J.R."/>
            <person name="Muller J."/>
            <person name="Pangilinan J."/>
            <person name="Patwardhan R.P."/>
            <person name="Pitluck S."/>
            <person name="Pritham E.J."/>
            <person name="Rechtsteiner A."/>
            <person name="Rho M."/>
            <person name="Rogozin I.B."/>
            <person name="Sakarya O."/>
            <person name="Salamov A."/>
            <person name="Schaack S."/>
            <person name="Shapiro H."/>
            <person name="Shiga Y."/>
            <person name="Skalitzky C."/>
            <person name="Smith Z."/>
            <person name="Souvorov A."/>
            <person name="Sung W."/>
            <person name="Tang Z."/>
            <person name="Tsuchiya D."/>
            <person name="Tu H."/>
            <person name="Vos H."/>
            <person name="Wang M."/>
            <person name="Wolf Y.I."/>
            <person name="Yamagata H."/>
            <person name="Yamada T."/>
            <person name="Ye Y."/>
            <person name="Shaw J.R."/>
            <person name="Andrews J."/>
            <person name="Crease T.J."/>
            <person name="Tang H."/>
            <person name="Lucas S.M."/>
            <person name="Robertson H.M."/>
            <person name="Bork P."/>
            <person name="Koonin E.V."/>
            <person name="Zdobnov E.M."/>
            <person name="Grigoriev I.V."/>
            <person name="Lynch M."/>
            <person name="Boore J.L."/>
        </authorList>
    </citation>
    <scope>NUCLEOTIDE SEQUENCE [LARGE SCALE GENOMIC DNA]</scope>
</reference>
<gene>
    <name evidence="2" type="ORF">DAPPUDRAFT_97873</name>
</gene>
<accession>E9G2T4</accession>
<evidence type="ECO:0000259" key="1">
    <source>
        <dbReference type="Pfam" id="PF14727"/>
    </source>
</evidence>
<sequence length="286" mass="32124">MSLFKSREWWSTNCGIGETFGAFHMCVADYESVINGVVKQIIIVGSLEGYLRIYDPQPQSSSADENSCSSDFLQLETQLALPVLAVLSGRFNNTEGLHVAVLHPKHLRVLRIMINENTQLNSHCTVDFMYEHKLPLHGYTLIAGPSNVSLTEGTLMFFENERVGVSFKLPTLHLLPSPMCYVSSTESFIVCDSSWNLHSYNYQSLANSTVEGSRASSSSNKLLSDWEFELGEAALDVQYIGTYVVTLGERHLYCLKDTDGTIVWTRKLDYHPMCCTLLIPRLYSII</sequence>
<dbReference type="STRING" id="6669.E9G2T4"/>
<dbReference type="PhylomeDB" id="E9G2T4"/>
<dbReference type="OMA" id="TINYIMA"/>
<proteinExistence type="predicted"/>
<dbReference type="PANTHER" id="PTHR20991:SF0">
    <property type="entry name" value="PROTEIN PTHB1"/>
    <property type="match status" value="1"/>
</dbReference>
<dbReference type="PANTHER" id="PTHR20991">
    <property type="entry name" value="PARATHYROID HORMONE-RESPONSIVE B1 GENE"/>
    <property type="match status" value="1"/>
</dbReference>
<organism evidence="2 3">
    <name type="scientific">Daphnia pulex</name>
    <name type="common">Water flea</name>
    <dbReference type="NCBI Taxonomy" id="6669"/>
    <lineage>
        <taxon>Eukaryota</taxon>
        <taxon>Metazoa</taxon>
        <taxon>Ecdysozoa</taxon>
        <taxon>Arthropoda</taxon>
        <taxon>Crustacea</taxon>
        <taxon>Branchiopoda</taxon>
        <taxon>Diplostraca</taxon>
        <taxon>Cladocera</taxon>
        <taxon>Anomopoda</taxon>
        <taxon>Daphniidae</taxon>
        <taxon>Daphnia</taxon>
    </lineage>
</organism>
<name>E9G2T4_DAPPU</name>